<evidence type="ECO:0000313" key="5">
    <source>
        <dbReference type="Proteomes" id="UP000199323"/>
    </source>
</evidence>
<keyword evidence="5" id="KW-1185">Reference proteome</keyword>
<feature type="domain" description="OmpR/PhoB-type" evidence="3">
    <location>
        <begin position="1"/>
        <end position="72"/>
    </location>
</feature>
<gene>
    <name evidence="4" type="ORF">SAMN05216251_13536</name>
</gene>
<proteinExistence type="predicted"/>
<evidence type="ECO:0000256" key="2">
    <source>
        <dbReference type="PROSITE-ProRule" id="PRU01091"/>
    </source>
</evidence>
<dbReference type="InterPro" id="IPR036388">
    <property type="entry name" value="WH-like_DNA-bd_sf"/>
</dbReference>
<evidence type="ECO:0000313" key="4">
    <source>
        <dbReference type="EMBL" id="SFF90119.1"/>
    </source>
</evidence>
<protein>
    <submittedName>
        <fullName evidence="4">Transcriptional regulatory protein, C terminal</fullName>
    </submittedName>
</protein>
<dbReference type="InterPro" id="IPR016032">
    <property type="entry name" value="Sig_transdc_resp-reg_C-effctor"/>
</dbReference>
<dbReference type="SUPFAM" id="SSF46894">
    <property type="entry name" value="C-terminal effector domain of the bipartite response regulators"/>
    <property type="match status" value="1"/>
</dbReference>
<feature type="DNA-binding region" description="OmpR/PhoB-type" evidence="2">
    <location>
        <begin position="1"/>
        <end position="72"/>
    </location>
</feature>
<reference evidence="5" key="1">
    <citation type="submission" date="2016-10" db="EMBL/GenBank/DDBJ databases">
        <authorList>
            <person name="Varghese N."/>
            <person name="Submissions S."/>
        </authorList>
    </citation>
    <scope>NUCLEOTIDE SEQUENCE [LARGE SCALE GENOMIC DNA]</scope>
    <source>
        <strain evidence="5">CGMCC 4.3510</strain>
    </source>
</reference>
<organism evidence="4 5">
    <name type="scientific">Actinacidiphila alni</name>
    <dbReference type="NCBI Taxonomy" id="380248"/>
    <lineage>
        <taxon>Bacteria</taxon>
        <taxon>Bacillati</taxon>
        <taxon>Actinomycetota</taxon>
        <taxon>Actinomycetes</taxon>
        <taxon>Kitasatosporales</taxon>
        <taxon>Streptomycetaceae</taxon>
        <taxon>Actinacidiphila</taxon>
    </lineage>
</organism>
<keyword evidence="1 2" id="KW-0238">DNA-binding</keyword>
<evidence type="ECO:0000259" key="3">
    <source>
        <dbReference type="PROSITE" id="PS51755"/>
    </source>
</evidence>
<dbReference type="GO" id="GO:0000160">
    <property type="term" value="P:phosphorelay signal transduction system"/>
    <property type="evidence" value="ECO:0007669"/>
    <property type="project" value="InterPro"/>
</dbReference>
<sequence length="73" mass="8066">MRLAPKECAVLELLMRADGAVLSAEHLLEKGWDEHADPFTNAVRLVIHTLRRKLGTPQLVHTATGAGYYLGSR</sequence>
<dbReference type="GO" id="GO:0003677">
    <property type="term" value="F:DNA binding"/>
    <property type="evidence" value="ECO:0007669"/>
    <property type="project" value="UniProtKB-UniRule"/>
</dbReference>
<dbReference type="CDD" id="cd00383">
    <property type="entry name" value="trans_reg_C"/>
    <property type="match status" value="1"/>
</dbReference>
<dbReference type="Pfam" id="PF00486">
    <property type="entry name" value="Trans_reg_C"/>
    <property type="match status" value="1"/>
</dbReference>
<accession>A0A1I2MH83</accession>
<dbReference type="SMART" id="SM00862">
    <property type="entry name" value="Trans_reg_C"/>
    <property type="match status" value="1"/>
</dbReference>
<dbReference type="STRING" id="380248.SAMN05216251_13536"/>
<dbReference type="PROSITE" id="PS51755">
    <property type="entry name" value="OMPR_PHOB"/>
    <property type="match status" value="1"/>
</dbReference>
<dbReference type="GO" id="GO:0006355">
    <property type="term" value="P:regulation of DNA-templated transcription"/>
    <property type="evidence" value="ECO:0007669"/>
    <property type="project" value="InterPro"/>
</dbReference>
<dbReference type="InterPro" id="IPR001867">
    <property type="entry name" value="OmpR/PhoB-type_DNA-bd"/>
</dbReference>
<dbReference type="Proteomes" id="UP000199323">
    <property type="component" value="Unassembled WGS sequence"/>
</dbReference>
<evidence type="ECO:0000256" key="1">
    <source>
        <dbReference type="ARBA" id="ARBA00023125"/>
    </source>
</evidence>
<dbReference type="EMBL" id="FONG01000035">
    <property type="protein sequence ID" value="SFF90119.1"/>
    <property type="molecule type" value="Genomic_DNA"/>
</dbReference>
<dbReference type="AlphaFoldDB" id="A0A1I2MH83"/>
<name>A0A1I2MH83_9ACTN</name>
<dbReference type="Gene3D" id="1.10.10.10">
    <property type="entry name" value="Winged helix-like DNA-binding domain superfamily/Winged helix DNA-binding domain"/>
    <property type="match status" value="1"/>
</dbReference>